<keyword evidence="1" id="KW-0732">Signal</keyword>
<accession>A0A5P9CJ21</accession>
<sequence length="47" mass="5096" precursor="true">MKLLKIIAISALLISSYSFAQHPTSKDGSVIRSETTSFAAGPWDRIS</sequence>
<dbReference type="Proteomes" id="UP000326936">
    <property type="component" value="Chromosome"/>
</dbReference>
<protein>
    <submittedName>
        <fullName evidence="2">Uncharacterized protein</fullName>
    </submittedName>
</protein>
<evidence type="ECO:0000256" key="1">
    <source>
        <dbReference type="SAM" id="SignalP"/>
    </source>
</evidence>
<keyword evidence="3" id="KW-1185">Reference proteome</keyword>
<feature type="signal peptide" evidence="1">
    <location>
        <begin position="1"/>
        <end position="20"/>
    </location>
</feature>
<proteinExistence type="predicted"/>
<dbReference type="AlphaFoldDB" id="A0A5P9CJ21"/>
<organism evidence="2 3">
    <name type="scientific">Vibrio aquimaris</name>
    <dbReference type="NCBI Taxonomy" id="2587862"/>
    <lineage>
        <taxon>Bacteria</taxon>
        <taxon>Pseudomonadati</taxon>
        <taxon>Pseudomonadota</taxon>
        <taxon>Gammaproteobacteria</taxon>
        <taxon>Vibrionales</taxon>
        <taxon>Vibrionaceae</taxon>
        <taxon>Vibrio</taxon>
    </lineage>
</organism>
<evidence type="ECO:0000313" key="3">
    <source>
        <dbReference type="Proteomes" id="UP000326936"/>
    </source>
</evidence>
<dbReference type="KEGG" id="vaq:FIV01_07225"/>
<dbReference type="EMBL" id="CP045350">
    <property type="protein sequence ID" value="QFT26215.1"/>
    <property type="molecule type" value="Genomic_DNA"/>
</dbReference>
<feature type="chain" id="PRO_5025012351" evidence="1">
    <location>
        <begin position="21"/>
        <end position="47"/>
    </location>
</feature>
<evidence type="ECO:0000313" key="2">
    <source>
        <dbReference type="EMBL" id="QFT26215.1"/>
    </source>
</evidence>
<gene>
    <name evidence="2" type="ORF">FIV01_07225</name>
</gene>
<name>A0A5P9CJ21_9VIBR</name>
<reference evidence="2 3" key="1">
    <citation type="submission" date="2019-10" db="EMBL/GenBank/DDBJ databases">
        <title>Complete genome sequence of Vibrio sp. strain THAF100, isolated from non-filtered water from the water column of tank 6 of a marine aquarium containing stony-coral fragments. Water maintained at 26 degree C.</title>
        <authorList>
            <person name="Ruckert C."/>
            <person name="Franco A."/>
            <person name="Kalinowski J."/>
            <person name="Glaeser S."/>
        </authorList>
    </citation>
    <scope>NUCLEOTIDE SEQUENCE [LARGE SCALE GENOMIC DNA]</scope>
    <source>
        <strain evidence="2 3">THAF100</strain>
    </source>
</reference>